<dbReference type="EMBL" id="UYSG01000296">
    <property type="protein sequence ID" value="VDL19010.1"/>
    <property type="molecule type" value="Genomic_DNA"/>
</dbReference>
<reference evidence="1 2" key="2">
    <citation type="submission" date="2018-11" db="EMBL/GenBank/DDBJ databases">
        <authorList>
            <consortium name="Pathogen Informatics"/>
        </authorList>
    </citation>
    <scope>NUCLEOTIDE SEQUENCE [LARGE SCALE GENOMIC DNA]</scope>
</reference>
<dbReference type="OrthoDB" id="6225793at2759"/>
<dbReference type="AlphaFoldDB" id="A0A0R3SAX3"/>
<evidence type="ECO:0000313" key="1">
    <source>
        <dbReference type="EMBL" id="VDL19010.1"/>
    </source>
</evidence>
<sequence length="175" mass="20973">MARLVNIIHFNLKIVNKPGEHWKVHLNDRSPHDPYRRWMYDWRGLRKDDWHSAPNECLEKVEKVYLSLLSLCRTLSTLYEPFYSKNDHELIPLEKILESHKANHPEILLRECLYRDPKVVLEQKKVGKHACYSICKYVYKPPPVKKIGDQDVKRYQFMSNNYVNFDDGYAVDFNH</sequence>
<protein>
    <submittedName>
        <fullName evidence="3">39S ribosomal protein L50, mitochondrial</fullName>
    </submittedName>
</protein>
<organism evidence="3">
    <name type="scientific">Hymenolepis diminuta</name>
    <name type="common">Rat tapeworm</name>
    <dbReference type="NCBI Taxonomy" id="6216"/>
    <lineage>
        <taxon>Eukaryota</taxon>
        <taxon>Metazoa</taxon>
        <taxon>Spiralia</taxon>
        <taxon>Lophotrochozoa</taxon>
        <taxon>Platyhelminthes</taxon>
        <taxon>Cestoda</taxon>
        <taxon>Eucestoda</taxon>
        <taxon>Cyclophyllidea</taxon>
        <taxon>Hymenolepididae</taxon>
        <taxon>Hymenolepis</taxon>
    </lineage>
</organism>
<evidence type="ECO:0000313" key="2">
    <source>
        <dbReference type="Proteomes" id="UP000274504"/>
    </source>
</evidence>
<proteinExistence type="predicted"/>
<evidence type="ECO:0000313" key="3">
    <source>
        <dbReference type="WBParaSite" id="HDID_0000154801-mRNA-1"/>
    </source>
</evidence>
<dbReference type="WBParaSite" id="HDID_0000154801-mRNA-1">
    <property type="protein sequence ID" value="HDID_0000154801-mRNA-1"/>
    <property type="gene ID" value="HDID_0000154801"/>
</dbReference>
<name>A0A0R3SAX3_HYMDI</name>
<reference evidence="3" key="1">
    <citation type="submission" date="2017-02" db="UniProtKB">
        <authorList>
            <consortium name="WormBaseParasite"/>
        </authorList>
    </citation>
    <scope>IDENTIFICATION</scope>
</reference>
<accession>A0A0R3SAX3</accession>
<gene>
    <name evidence="1" type="ORF">HDID_LOCUS1549</name>
</gene>
<dbReference type="Proteomes" id="UP000274504">
    <property type="component" value="Unassembled WGS sequence"/>
</dbReference>